<feature type="domain" description="C2H2-type" evidence="12">
    <location>
        <begin position="445"/>
        <end position="472"/>
    </location>
</feature>
<feature type="domain" description="C2H2-type" evidence="12">
    <location>
        <begin position="390"/>
        <end position="417"/>
    </location>
</feature>
<keyword evidence="7" id="KW-0238">DNA-binding</keyword>
<dbReference type="OrthoDB" id="8922241at2759"/>
<sequence>MTLPMVTCPLCCQPGFNSSDSLCSALINVTTRKLCCPICNYVVVGLDKFTIHLFSHSLNKYGMEHIRDSVLLCQSNNANLVSSRSIPCNNNSFEAEPLNSPNLSNSLIKLQHNANQDSDLNSVDKREWKMEMNNQNSLQKSLNIPDTSLICFRSDSGQLFTISTEGMGTTLKNVTINTQNYITNTNITTSTVQTSMTEKVQKRKYSQVFEKDQIETGNVFDQKSPDVESINSWPSTPSVLSESEKQTGCNFPEREFESCKDLLTKGDFSTLCDDVNETDMKKDSHSPNKIDPEENHESLAKKNDLIKKDCLNCELCPYTFPNKTILAMHKQLIHKKVDSDVENKQKLLLCNLCPRTFNLRSSLMIHRRVAHAGGFGNSESDNSKQPHTKPACNICGKFFKKEIHLSQHMKAHDEKQWQCTICSKTFTTKYFLKKHRRLHTGETPYKCNTCSKSFTFQQSYHKHLLYHNDEKPYCCAQCGRLFKELSTLHNHERIHSGEKPFSCETCGKAFRQRVSYLVHRRIHTGAMPYQCTACNKRFRYKISQRTHKCSANPPGVVVRTNGYLVERLQAAMIKASVEVEKKPRQNEIDEKLPSHSKVSSESTSFKSDISPSPQNNRIASSGLENNKTECHFSKTADLEKNCSEKPQIYLLVKGPNEETYYQPIVLSQNNNLIINQSNCARPSEKHVISNLKSKSMEKNLTSDNQCTNFEMNISDVFMDSVDTNSDLHDEGVQSLPKTIIEEKLNDNVKISNEKNDGCQIINNSETNEESSTNILSDEYEMNDIIRSLTSQFSEEQYCPEASIQKMNNLKTETNGDIVMMDSNDIFSLILSPSQSSPSERFGRLSLSPITVTQQAMTNNNFDPTEVLHGNFNNSNDVQQDSLFDSINDDTLKELLFGSTK</sequence>
<keyword evidence="9" id="KW-0539">Nucleus</keyword>
<feature type="region of interest" description="Disordered" evidence="11">
    <location>
        <begin position="223"/>
        <end position="245"/>
    </location>
</feature>
<keyword evidence="14" id="KW-1185">Reference proteome</keyword>
<gene>
    <name evidence="13" type="ORF">NEZAVI_LOCUS11056</name>
</gene>
<evidence type="ECO:0000256" key="8">
    <source>
        <dbReference type="ARBA" id="ARBA00023163"/>
    </source>
</evidence>
<dbReference type="Proteomes" id="UP001152798">
    <property type="component" value="Chromosome 5"/>
</dbReference>
<dbReference type="GO" id="GO:0003700">
    <property type="term" value="F:DNA-binding transcription factor activity"/>
    <property type="evidence" value="ECO:0007669"/>
    <property type="project" value="TreeGrafter"/>
</dbReference>
<dbReference type="PROSITE" id="PS00028">
    <property type="entry name" value="ZINC_FINGER_C2H2_1"/>
    <property type="match status" value="7"/>
</dbReference>
<accession>A0A9P0HHL2</accession>
<dbReference type="InterPro" id="IPR013087">
    <property type="entry name" value="Znf_C2H2_type"/>
</dbReference>
<feature type="compositionally biased region" description="Low complexity" evidence="11">
    <location>
        <begin position="595"/>
        <end position="607"/>
    </location>
</feature>
<dbReference type="FunFam" id="3.30.160.60:FF:000062">
    <property type="entry name" value="RB-associated KRAB zinc finger protein-like"/>
    <property type="match status" value="1"/>
</dbReference>
<evidence type="ECO:0000256" key="2">
    <source>
        <dbReference type="ARBA" id="ARBA00022723"/>
    </source>
</evidence>
<name>A0A9P0HHL2_NEZVI</name>
<keyword evidence="5" id="KW-0862">Zinc</keyword>
<dbReference type="PROSITE" id="PS50157">
    <property type="entry name" value="ZINC_FINGER_C2H2_2"/>
    <property type="match status" value="7"/>
</dbReference>
<keyword evidence="3" id="KW-0677">Repeat</keyword>
<dbReference type="GO" id="GO:0006357">
    <property type="term" value="P:regulation of transcription by RNA polymerase II"/>
    <property type="evidence" value="ECO:0007669"/>
    <property type="project" value="TreeGrafter"/>
</dbReference>
<feature type="domain" description="C2H2-type" evidence="12">
    <location>
        <begin position="501"/>
        <end position="528"/>
    </location>
</feature>
<dbReference type="PANTHER" id="PTHR24404:SF106">
    <property type="entry name" value="C2H2-TYPE DOMAIN-CONTAINING PROTEIN"/>
    <property type="match status" value="1"/>
</dbReference>
<organism evidence="13 14">
    <name type="scientific">Nezara viridula</name>
    <name type="common">Southern green stink bug</name>
    <name type="synonym">Cimex viridulus</name>
    <dbReference type="NCBI Taxonomy" id="85310"/>
    <lineage>
        <taxon>Eukaryota</taxon>
        <taxon>Metazoa</taxon>
        <taxon>Ecdysozoa</taxon>
        <taxon>Arthropoda</taxon>
        <taxon>Hexapoda</taxon>
        <taxon>Insecta</taxon>
        <taxon>Pterygota</taxon>
        <taxon>Neoptera</taxon>
        <taxon>Paraneoptera</taxon>
        <taxon>Hemiptera</taxon>
        <taxon>Heteroptera</taxon>
        <taxon>Panheteroptera</taxon>
        <taxon>Pentatomomorpha</taxon>
        <taxon>Pentatomoidea</taxon>
        <taxon>Pentatomidae</taxon>
        <taxon>Pentatominae</taxon>
        <taxon>Nezara</taxon>
    </lineage>
</organism>
<feature type="compositionally biased region" description="Polar residues" evidence="11">
    <location>
        <begin position="609"/>
        <end position="621"/>
    </location>
</feature>
<dbReference type="GO" id="GO:0008270">
    <property type="term" value="F:zinc ion binding"/>
    <property type="evidence" value="ECO:0007669"/>
    <property type="project" value="UniProtKB-KW"/>
</dbReference>
<dbReference type="Pfam" id="PF00096">
    <property type="entry name" value="zf-C2H2"/>
    <property type="match status" value="4"/>
</dbReference>
<feature type="domain" description="C2H2-type" evidence="12">
    <location>
        <begin position="473"/>
        <end position="500"/>
    </location>
</feature>
<keyword evidence="4 10" id="KW-0863">Zinc-finger</keyword>
<protein>
    <recommendedName>
        <fullName evidence="12">C2H2-type domain-containing protein</fullName>
    </recommendedName>
</protein>
<evidence type="ECO:0000313" key="14">
    <source>
        <dbReference type="Proteomes" id="UP001152798"/>
    </source>
</evidence>
<evidence type="ECO:0000256" key="6">
    <source>
        <dbReference type="ARBA" id="ARBA00023015"/>
    </source>
</evidence>
<keyword evidence="6" id="KW-0805">Transcription regulation</keyword>
<dbReference type="InterPro" id="IPR036236">
    <property type="entry name" value="Znf_C2H2_sf"/>
</dbReference>
<evidence type="ECO:0000256" key="1">
    <source>
        <dbReference type="ARBA" id="ARBA00004123"/>
    </source>
</evidence>
<dbReference type="EMBL" id="OV725081">
    <property type="protein sequence ID" value="CAH1402181.1"/>
    <property type="molecule type" value="Genomic_DNA"/>
</dbReference>
<dbReference type="GO" id="GO:0000978">
    <property type="term" value="F:RNA polymerase II cis-regulatory region sequence-specific DNA binding"/>
    <property type="evidence" value="ECO:0007669"/>
    <property type="project" value="TreeGrafter"/>
</dbReference>
<reference evidence="13" key="1">
    <citation type="submission" date="2022-01" db="EMBL/GenBank/DDBJ databases">
        <authorList>
            <person name="King R."/>
        </authorList>
    </citation>
    <scope>NUCLEOTIDE SEQUENCE</scope>
</reference>
<feature type="domain" description="C2H2-type" evidence="12">
    <location>
        <begin position="311"/>
        <end position="339"/>
    </location>
</feature>
<evidence type="ECO:0000256" key="11">
    <source>
        <dbReference type="SAM" id="MobiDB-lite"/>
    </source>
</evidence>
<dbReference type="PANTHER" id="PTHR24404">
    <property type="entry name" value="ZINC FINGER PROTEIN"/>
    <property type="match status" value="1"/>
</dbReference>
<dbReference type="AlphaFoldDB" id="A0A9P0HHL2"/>
<dbReference type="SUPFAM" id="SSF57667">
    <property type="entry name" value="beta-beta-alpha zinc fingers"/>
    <property type="match status" value="4"/>
</dbReference>
<dbReference type="FunFam" id="3.30.160.60:FF:001253">
    <property type="entry name" value="Zinc finger protein 408"/>
    <property type="match status" value="1"/>
</dbReference>
<evidence type="ECO:0000256" key="7">
    <source>
        <dbReference type="ARBA" id="ARBA00023125"/>
    </source>
</evidence>
<evidence type="ECO:0000256" key="4">
    <source>
        <dbReference type="ARBA" id="ARBA00022771"/>
    </source>
</evidence>
<dbReference type="SMART" id="SM00355">
    <property type="entry name" value="ZnF_C2H2"/>
    <property type="match status" value="9"/>
</dbReference>
<evidence type="ECO:0000256" key="3">
    <source>
        <dbReference type="ARBA" id="ARBA00022737"/>
    </source>
</evidence>
<keyword evidence="2" id="KW-0479">Metal-binding</keyword>
<proteinExistence type="predicted"/>
<evidence type="ECO:0000256" key="9">
    <source>
        <dbReference type="ARBA" id="ARBA00023242"/>
    </source>
</evidence>
<dbReference type="Gene3D" id="3.30.160.60">
    <property type="entry name" value="Classic Zinc Finger"/>
    <property type="match status" value="6"/>
</dbReference>
<feature type="domain" description="C2H2-type" evidence="12">
    <location>
        <begin position="348"/>
        <end position="373"/>
    </location>
</feature>
<evidence type="ECO:0000256" key="10">
    <source>
        <dbReference type="PROSITE-ProRule" id="PRU00042"/>
    </source>
</evidence>
<feature type="region of interest" description="Disordered" evidence="11">
    <location>
        <begin position="580"/>
        <end position="621"/>
    </location>
</feature>
<evidence type="ECO:0000313" key="13">
    <source>
        <dbReference type="EMBL" id="CAH1402181.1"/>
    </source>
</evidence>
<feature type="compositionally biased region" description="Basic and acidic residues" evidence="11">
    <location>
        <begin position="580"/>
        <end position="593"/>
    </location>
</feature>
<evidence type="ECO:0000259" key="12">
    <source>
        <dbReference type="PROSITE" id="PS50157"/>
    </source>
</evidence>
<dbReference type="GO" id="GO:0005634">
    <property type="term" value="C:nucleus"/>
    <property type="evidence" value="ECO:0007669"/>
    <property type="project" value="UniProtKB-SubCell"/>
</dbReference>
<feature type="compositionally biased region" description="Polar residues" evidence="11">
    <location>
        <begin position="229"/>
        <end position="245"/>
    </location>
</feature>
<keyword evidence="8" id="KW-0804">Transcription</keyword>
<dbReference type="InterPro" id="IPR050589">
    <property type="entry name" value="Ikaros_C2H2-ZF"/>
</dbReference>
<evidence type="ECO:0000256" key="5">
    <source>
        <dbReference type="ARBA" id="ARBA00022833"/>
    </source>
</evidence>
<comment type="subcellular location">
    <subcellularLocation>
        <location evidence="1">Nucleus</location>
    </subcellularLocation>
</comment>
<feature type="domain" description="C2H2-type" evidence="12">
    <location>
        <begin position="417"/>
        <end position="444"/>
    </location>
</feature>